<organism evidence="3 4">
    <name type="scientific">Pacificispira spongiicola</name>
    <dbReference type="NCBI Taxonomy" id="2729598"/>
    <lineage>
        <taxon>Bacteria</taxon>
        <taxon>Pseudomonadati</taxon>
        <taxon>Pseudomonadota</taxon>
        <taxon>Alphaproteobacteria</taxon>
        <taxon>Rhodospirillales</taxon>
        <taxon>Rhodospirillaceae</taxon>
        <taxon>Pacificispira</taxon>
    </lineage>
</organism>
<dbReference type="Gene3D" id="2.60.40.3680">
    <property type="match status" value="1"/>
</dbReference>
<feature type="domain" description="DUF4424" evidence="2">
    <location>
        <begin position="21"/>
        <end position="314"/>
    </location>
</feature>
<reference evidence="3 4" key="1">
    <citation type="submission" date="2020-04" db="EMBL/GenBank/DDBJ databases">
        <title>Rhodospirillaceae bacterium KN72 isolated from deep sea.</title>
        <authorList>
            <person name="Zhang D.-C."/>
        </authorList>
    </citation>
    <scope>NUCLEOTIDE SEQUENCE [LARGE SCALE GENOMIC DNA]</scope>
    <source>
        <strain evidence="3 4">KN72</strain>
    </source>
</reference>
<evidence type="ECO:0000313" key="4">
    <source>
        <dbReference type="Proteomes" id="UP000539372"/>
    </source>
</evidence>
<gene>
    <name evidence="3" type="ORF">HH303_03805</name>
</gene>
<protein>
    <submittedName>
        <fullName evidence="3">DUF4424 family protein</fullName>
    </submittedName>
</protein>
<sequence>MPRQISVSILCFGLLAIPCLANDSVIAIDAGGIDFARTDAIRIVSEDLFISTDRIRVRYIFENVTPEDVTLTVGFPLPPVFANDLVDRTPETATDGAYMTFETTVDEIQVQASETVEVFDLTDRNITDVFRAEGFPLKPQSPLYTRDFYESASTETETVKDRMRALGLLGNFESMKWKFRLTYTWSHRFKAGHLTEVVHSYVPLAGVFQFMSALSGAPTDAGLSTWIRDEFCPDESIWRALHSGAADHLVPVVRHVGYILTTGGNWAGPIGSFRLTVDTGHAENLIATCWPYRLKRRSETEFSFEARDFTPRHNPRIAIIESDLVAHQKTDEE</sequence>
<dbReference type="EMBL" id="JABBNT010000001">
    <property type="protein sequence ID" value="NMM43588.1"/>
    <property type="molecule type" value="Genomic_DNA"/>
</dbReference>
<dbReference type="Pfam" id="PF14415">
    <property type="entry name" value="DUF4424"/>
    <property type="match status" value="1"/>
</dbReference>
<feature type="signal peptide" evidence="1">
    <location>
        <begin position="1"/>
        <end position="21"/>
    </location>
</feature>
<dbReference type="AlphaFoldDB" id="A0A7Y0DXT0"/>
<evidence type="ECO:0000256" key="1">
    <source>
        <dbReference type="SAM" id="SignalP"/>
    </source>
</evidence>
<accession>A0A7Y0DXT0</accession>
<evidence type="ECO:0000259" key="2">
    <source>
        <dbReference type="Pfam" id="PF14415"/>
    </source>
</evidence>
<feature type="chain" id="PRO_5030967708" evidence="1">
    <location>
        <begin position="22"/>
        <end position="333"/>
    </location>
</feature>
<keyword evidence="1" id="KW-0732">Signal</keyword>
<dbReference type="RefSeq" id="WP_169623854.1">
    <property type="nucleotide sequence ID" value="NZ_JABBNT010000001.1"/>
</dbReference>
<proteinExistence type="predicted"/>
<comment type="caution">
    <text evidence="3">The sequence shown here is derived from an EMBL/GenBank/DDBJ whole genome shotgun (WGS) entry which is preliminary data.</text>
</comment>
<name>A0A7Y0DXT0_9PROT</name>
<dbReference type="Proteomes" id="UP000539372">
    <property type="component" value="Unassembled WGS sequence"/>
</dbReference>
<dbReference type="InterPro" id="IPR025538">
    <property type="entry name" value="DUF4424"/>
</dbReference>
<evidence type="ECO:0000313" key="3">
    <source>
        <dbReference type="EMBL" id="NMM43588.1"/>
    </source>
</evidence>
<keyword evidence="4" id="KW-1185">Reference proteome</keyword>